<evidence type="ECO:0000256" key="2">
    <source>
        <dbReference type="SAM" id="Phobius"/>
    </source>
</evidence>
<accession>A0A6H9Z0V2</accession>
<evidence type="ECO:0000313" key="3">
    <source>
        <dbReference type="EMBL" id="KAB2350285.1"/>
    </source>
</evidence>
<name>A0A6H9Z0V2_9ACTN</name>
<evidence type="ECO:0000256" key="1">
    <source>
        <dbReference type="SAM" id="MobiDB-lite"/>
    </source>
</evidence>
<dbReference type="AlphaFoldDB" id="A0A6H9Z0V2"/>
<dbReference type="OrthoDB" id="3612087at2"/>
<dbReference type="Proteomes" id="UP000468735">
    <property type="component" value="Unassembled WGS sequence"/>
</dbReference>
<feature type="transmembrane region" description="Helical" evidence="2">
    <location>
        <begin position="50"/>
        <end position="71"/>
    </location>
</feature>
<dbReference type="InterPro" id="IPR047789">
    <property type="entry name" value="CU044_5270-like"/>
</dbReference>
<keyword evidence="2" id="KW-1133">Transmembrane helix</keyword>
<protein>
    <recommendedName>
        <fullName evidence="5">CU044_5270 family protein</fullName>
    </recommendedName>
</protein>
<feature type="compositionally biased region" description="Low complexity" evidence="1">
    <location>
        <begin position="32"/>
        <end position="43"/>
    </location>
</feature>
<evidence type="ECO:0000313" key="4">
    <source>
        <dbReference type="Proteomes" id="UP000468735"/>
    </source>
</evidence>
<sequence length="329" mass="35258">MNDIQEVREMLASTNPIPPGSLAGSAQDGLGRATRARITSSSTPRRRRSWSVRLVAVGGLAVAIATATTVVQNMGGTDEHGRPRPAIPGIPAGPAANAQEVLNRAAIAARHRPFVAPRPDQWVFEETRYQRVGNPQKTGVWTPKSRPKTTVEPIWTRADGKSMAMIDGGKLAVAPTGGAMPPQDYATLSKLPRDPDALLAWYRKASGPGDDSAFQMLRATLANNVLPPDLESAIYQALAKTSGVKLNKQAVDLLGHPALSIAVPVEGWLNDEVLLDASTYAYRGHRTTVTKDHTDGDMTYKKGTIESQSVRLAAGIVDRPGQRPTTPKQ</sequence>
<comment type="caution">
    <text evidence="3">The sequence shown here is derived from an EMBL/GenBank/DDBJ whole genome shotgun (WGS) entry which is preliminary data.</text>
</comment>
<dbReference type="EMBL" id="WBMT01000004">
    <property type="protein sequence ID" value="KAB2350285.1"/>
    <property type="molecule type" value="Genomic_DNA"/>
</dbReference>
<feature type="region of interest" description="Disordered" evidence="1">
    <location>
        <begin position="12"/>
        <end position="47"/>
    </location>
</feature>
<reference evidence="3 4" key="1">
    <citation type="submission" date="2019-09" db="EMBL/GenBank/DDBJ databases">
        <title>Actinomadura physcomitrii sp. nov., a novel actinomycete isolated from moss [Physcomitrium sphaericum (Ludw) Fuernr].</title>
        <authorList>
            <person name="Zhuang X."/>
            <person name="Liu C."/>
        </authorList>
    </citation>
    <scope>NUCLEOTIDE SEQUENCE [LARGE SCALE GENOMIC DNA]</scope>
    <source>
        <strain evidence="3 4">HMC1</strain>
    </source>
</reference>
<gene>
    <name evidence="3" type="ORF">F8566_10930</name>
</gene>
<keyword evidence="2" id="KW-0812">Transmembrane</keyword>
<organism evidence="3 4">
    <name type="scientific">Actinomadura rudentiformis</name>
    <dbReference type="NCBI Taxonomy" id="359158"/>
    <lineage>
        <taxon>Bacteria</taxon>
        <taxon>Bacillati</taxon>
        <taxon>Actinomycetota</taxon>
        <taxon>Actinomycetes</taxon>
        <taxon>Streptosporangiales</taxon>
        <taxon>Thermomonosporaceae</taxon>
        <taxon>Actinomadura</taxon>
    </lineage>
</organism>
<proteinExistence type="predicted"/>
<dbReference type="NCBIfam" id="NF038083">
    <property type="entry name" value="CU044_5270_fam"/>
    <property type="match status" value="1"/>
</dbReference>
<evidence type="ECO:0008006" key="5">
    <source>
        <dbReference type="Google" id="ProtNLM"/>
    </source>
</evidence>
<dbReference type="RefSeq" id="WP_151560033.1">
    <property type="nucleotide sequence ID" value="NZ_WBMT01000004.1"/>
</dbReference>
<keyword evidence="4" id="KW-1185">Reference proteome</keyword>
<keyword evidence="2" id="KW-0472">Membrane</keyword>